<feature type="domain" description="YncI copper-binding" evidence="4">
    <location>
        <begin position="22"/>
        <end position="149"/>
    </location>
</feature>
<evidence type="ECO:0000256" key="3">
    <source>
        <dbReference type="SAM" id="SignalP"/>
    </source>
</evidence>
<sequence>MLAGAAAAAALVLAAPVAASAHVHAEPSSTEPGARADIAFAIGHGCDGSPTTAVEIEVPAEIAAVGLIANPGWDVAIDTADGTRTVVFTADEPLPDGVRDTLELSATLPDDAADGTVLAFPTRQVCEVGESAWTDADQASDTPAPIVTIGAADAHGRGADAGHDAAAGAKGADSDASAATAGDDGAAAMPIAIAALVVALAAAALAAVAAVRRRA</sequence>
<feature type="region of interest" description="Disordered" evidence="1">
    <location>
        <begin position="158"/>
        <end position="181"/>
    </location>
</feature>
<dbReference type="EMBL" id="ASHR01000014">
    <property type="protein sequence ID" value="ERG64971.1"/>
    <property type="molecule type" value="Genomic_DNA"/>
</dbReference>
<dbReference type="Gene3D" id="2.60.40.2230">
    <property type="entry name" value="Uncharacterised protein YcnI-like PF07987, DUF1775"/>
    <property type="match status" value="1"/>
</dbReference>
<proteinExistence type="predicted"/>
<comment type="caution">
    <text evidence="5">The sequence shown here is derived from an EMBL/GenBank/DDBJ whole genome shotgun (WGS) entry which is preliminary data.</text>
</comment>
<dbReference type="Pfam" id="PF07987">
    <property type="entry name" value="DUF1775"/>
    <property type="match status" value="1"/>
</dbReference>
<organism evidence="5 6">
    <name type="scientific">Agrococcus pavilionensis RW1</name>
    <dbReference type="NCBI Taxonomy" id="1330458"/>
    <lineage>
        <taxon>Bacteria</taxon>
        <taxon>Bacillati</taxon>
        <taxon>Actinomycetota</taxon>
        <taxon>Actinomycetes</taxon>
        <taxon>Micrococcales</taxon>
        <taxon>Microbacteriaceae</taxon>
        <taxon>Agrococcus</taxon>
    </lineage>
</organism>
<dbReference type="Proteomes" id="UP000016462">
    <property type="component" value="Unassembled WGS sequence"/>
</dbReference>
<accession>U1MSR1</accession>
<keyword evidence="2" id="KW-0812">Transmembrane</keyword>
<keyword evidence="2" id="KW-0472">Membrane</keyword>
<protein>
    <recommendedName>
        <fullName evidence="4">YncI copper-binding domain-containing protein</fullName>
    </recommendedName>
</protein>
<feature type="transmembrane region" description="Helical" evidence="2">
    <location>
        <begin position="187"/>
        <end position="211"/>
    </location>
</feature>
<keyword evidence="2" id="KW-1133">Transmembrane helix</keyword>
<feature type="signal peptide" evidence="3">
    <location>
        <begin position="1"/>
        <end position="25"/>
    </location>
</feature>
<dbReference type="InterPro" id="IPR038507">
    <property type="entry name" value="YcnI-like_sf"/>
</dbReference>
<evidence type="ECO:0000259" key="4">
    <source>
        <dbReference type="Pfam" id="PF07987"/>
    </source>
</evidence>
<dbReference type="CDD" id="cd08545">
    <property type="entry name" value="YcnI_like"/>
    <property type="match status" value="1"/>
</dbReference>
<evidence type="ECO:0000256" key="2">
    <source>
        <dbReference type="SAM" id="Phobius"/>
    </source>
</evidence>
<keyword evidence="3" id="KW-0732">Signal</keyword>
<name>U1MSR1_9MICO</name>
<dbReference type="AlphaFoldDB" id="U1MSR1"/>
<evidence type="ECO:0000256" key="1">
    <source>
        <dbReference type="SAM" id="MobiDB-lite"/>
    </source>
</evidence>
<dbReference type="InterPro" id="IPR012533">
    <property type="entry name" value="YcnI-copper_dom"/>
</dbReference>
<keyword evidence="6" id="KW-1185">Reference proteome</keyword>
<evidence type="ECO:0000313" key="6">
    <source>
        <dbReference type="Proteomes" id="UP000016462"/>
    </source>
</evidence>
<feature type="chain" id="PRO_5039288765" description="YncI copper-binding domain-containing protein" evidence="3">
    <location>
        <begin position="26"/>
        <end position="215"/>
    </location>
</feature>
<reference evidence="5 6" key="1">
    <citation type="journal article" date="2013" name="Genome Announc.">
        <title>First draft genome sequence from a member of the genus agrococcus, isolated from modern microbialites.</title>
        <authorList>
            <person name="White R.A.III."/>
            <person name="Grassa C.J."/>
            <person name="Suttle C.A."/>
        </authorList>
    </citation>
    <scope>NUCLEOTIDE SEQUENCE [LARGE SCALE GENOMIC DNA]</scope>
    <source>
        <strain evidence="5 6">RW1</strain>
    </source>
</reference>
<evidence type="ECO:0000313" key="5">
    <source>
        <dbReference type="EMBL" id="ERG64971.1"/>
    </source>
</evidence>
<gene>
    <name evidence="5" type="ORF">L332_11020</name>
</gene>
<feature type="compositionally biased region" description="Low complexity" evidence="1">
    <location>
        <begin position="164"/>
        <end position="181"/>
    </location>
</feature>